<dbReference type="PATRIC" id="fig|54915.3.peg.5843"/>
<name>A0A0K9YL36_9BACL</name>
<evidence type="ECO:0000256" key="2">
    <source>
        <dbReference type="ARBA" id="ARBA00022553"/>
    </source>
</evidence>
<dbReference type="PANTHER" id="PTHR33495">
    <property type="entry name" value="ANTI-SIGMA FACTOR ANTAGONIST TM_1081-RELATED-RELATED"/>
    <property type="match status" value="1"/>
</dbReference>
<dbReference type="OrthoDB" id="9793697at2"/>
<feature type="domain" description="STAS" evidence="5">
    <location>
        <begin position="16"/>
        <end position="108"/>
    </location>
</feature>
<sequence>MDLTIETMTQGTEHYVTLRGDIDAYTGTKVKETLMMLAKQPDATVLSVNLEEVEYMDSTGIGIFIAVMKACKQTDCIFQVNKLSSRVERLFRITGLYEHIATRKGESE</sequence>
<dbReference type="PROSITE" id="PS50801">
    <property type="entry name" value="STAS"/>
    <property type="match status" value="1"/>
</dbReference>
<accession>A0A0K9YL36</accession>
<dbReference type="InterPro" id="IPR002645">
    <property type="entry name" value="STAS_dom"/>
</dbReference>
<organism evidence="7 8">
    <name type="scientific">Brevibacillus reuszeri</name>
    <dbReference type="NCBI Taxonomy" id="54915"/>
    <lineage>
        <taxon>Bacteria</taxon>
        <taxon>Bacillati</taxon>
        <taxon>Bacillota</taxon>
        <taxon>Bacilli</taxon>
        <taxon>Bacillales</taxon>
        <taxon>Paenibacillaceae</taxon>
        <taxon>Brevibacillus</taxon>
    </lineage>
</organism>
<reference evidence="6 9" key="3">
    <citation type="submission" date="2019-06" db="EMBL/GenBank/DDBJ databases">
        <title>Whole genome shotgun sequence of Brevibacillus reuszeri NBRC 15719.</title>
        <authorList>
            <person name="Hosoyama A."/>
            <person name="Uohara A."/>
            <person name="Ohji S."/>
            <person name="Ichikawa N."/>
        </authorList>
    </citation>
    <scope>NUCLEOTIDE SEQUENCE [LARGE SCALE GENOMIC DNA]</scope>
    <source>
        <strain evidence="6 9">NBRC 15719</strain>
    </source>
</reference>
<reference evidence="8" key="1">
    <citation type="submission" date="2015-07" db="EMBL/GenBank/DDBJ databases">
        <title>Genome sequencing project for genomic taxonomy and phylogenomics of Bacillus-like bacteria.</title>
        <authorList>
            <person name="Liu B."/>
            <person name="Wang J."/>
            <person name="Zhu Y."/>
            <person name="Liu G."/>
            <person name="Chen Q."/>
            <person name="Chen Z."/>
            <person name="Lan J."/>
            <person name="Che J."/>
            <person name="Ge C."/>
            <person name="Shi H."/>
            <person name="Pan Z."/>
            <person name="Liu X."/>
        </authorList>
    </citation>
    <scope>NUCLEOTIDE SEQUENCE [LARGE SCALE GENOMIC DNA]</scope>
    <source>
        <strain evidence="8">DSM 9887</strain>
    </source>
</reference>
<dbReference type="InterPro" id="IPR003658">
    <property type="entry name" value="Anti-sigma_ant"/>
</dbReference>
<keyword evidence="2" id="KW-0597">Phosphoprotein</keyword>
<dbReference type="InterPro" id="IPR036513">
    <property type="entry name" value="STAS_dom_sf"/>
</dbReference>
<dbReference type="Proteomes" id="UP000319578">
    <property type="component" value="Unassembled WGS sequence"/>
</dbReference>
<evidence type="ECO:0000313" key="6">
    <source>
        <dbReference type="EMBL" id="GED71413.1"/>
    </source>
</evidence>
<evidence type="ECO:0000313" key="9">
    <source>
        <dbReference type="Proteomes" id="UP000319578"/>
    </source>
</evidence>
<reference evidence="7" key="2">
    <citation type="submission" date="2015-07" db="EMBL/GenBank/DDBJ databases">
        <title>MeaNS - Measles Nucleotide Surveillance Program.</title>
        <authorList>
            <person name="Tran T."/>
            <person name="Druce J."/>
        </authorList>
    </citation>
    <scope>NUCLEOTIDE SEQUENCE</scope>
    <source>
        <strain evidence="7">DSM 9887</strain>
    </source>
</reference>
<dbReference type="EMBL" id="LGIQ01000016">
    <property type="protein sequence ID" value="KNB68905.1"/>
    <property type="molecule type" value="Genomic_DNA"/>
</dbReference>
<dbReference type="Pfam" id="PF01740">
    <property type="entry name" value="STAS"/>
    <property type="match status" value="1"/>
</dbReference>
<dbReference type="STRING" id="54915.ADS79_30740"/>
<keyword evidence="9" id="KW-1185">Reference proteome</keyword>
<dbReference type="GO" id="GO:0043856">
    <property type="term" value="F:anti-sigma factor antagonist activity"/>
    <property type="evidence" value="ECO:0007669"/>
    <property type="project" value="InterPro"/>
</dbReference>
<evidence type="ECO:0000259" key="5">
    <source>
        <dbReference type="PROSITE" id="PS50801"/>
    </source>
</evidence>
<dbReference type="SUPFAM" id="SSF52091">
    <property type="entry name" value="SpoIIaa-like"/>
    <property type="match status" value="1"/>
</dbReference>
<evidence type="ECO:0000313" key="8">
    <source>
        <dbReference type="Proteomes" id="UP000036834"/>
    </source>
</evidence>
<proteinExistence type="inferred from homology"/>
<dbReference type="EMBL" id="BJON01000021">
    <property type="protein sequence ID" value="GED71413.1"/>
    <property type="molecule type" value="Genomic_DNA"/>
</dbReference>
<protein>
    <recommendedName>
        <fullName evidence="4">Anti-sigma factor antagonist</fullName>
    </recommendedName>
</protein>
<evidence type="ECO:0000313" key="7">
    <source>
        <dbReference type="EMBL" id="KNB68905.1"/>
    </source>
</evidence>
<gene>
    <name evidence="6" type="primary">rsbV_2</name>
    <name evidence="7" type="ORF">ADS79_30740</name>
    <name evidence="6" type="ORF">BRE01_51150</name>
</gene>
<dbReference type="CDD" id="cd07043">
    <property type="entry name" value="STAS_anti-anti-sigma_factors"/>
    <property type="match status" value="1"/>
</dbReference>
<comment type="caution">
    <text evidence="7">The sequence shown here is derived from an EMBL/GenBank/DDBJ whole genome shotgun (WGS) entry which is preliminary data.</text>
</comment>
<dbReference type="RefSeq" id="WP_049742288.1">
    <property type="nucleotide sequence ID" value="NZ_BJON01000021.1"/>
</dbReference>
<evidence type="ECO:0000256" key="4">
    <source>
        <dbReference type="RuleBase" id="RU003749"/>
    </source>
</evidence>
<dbReference type="Gene3D" id="3.30.750.24">
    <property type="entry name" value="STAS domain"/>
    <property type="match status" value="1"/>
</dbReference>
<dbReference type="Proteomes" id="UP000036834">
    <property type="component" value="Unassembled WGS sequence"/>
</dbReference>
<dbReference type="PANTHER" id="PTHR33495:SF9">
    <property type="entry name" value="ANTI-SIGMA-B FACTOR ANTAGONIST"/>
    <property type="match status" value="1"/>
</dbReference>
<comment type="function">
    <text evidence="3">Positive regulator of sigma-B activity. Non-phosphorylated RsbV binds to RsbW, preventing its association with sigma-B. When phosphorylated, releases RsbW, which is then free to complex with and inactivate sigma-B.</text>
</comment>
<comment type="similarity">
    <text evidence="1 4">Belongs to the anti-sigma-factor antagonist family.</text>
</comment>
<dbReference type="AlphaFoldDB" id="A0A0K9YL36"/>
<evidence type="ECO:0000256" key="3">
    <source>
        <dbReference type="ARBA" id="ARBA00024670"/>
    </source>
</evidence>
<evidence type="ECO:0000256" key="1">
    <source>
        <dbReference type="ARBA" id="ARBA00009013"/>
    </source>
</evidence>
<dbReference type="NCBIfam" id="TIGR00377">
    <property type="entry name" value="ant_ant_sig"/>
    <property type="match status" value="1"/>
</dbReference>